<organism evidence="1 2">
    <name type="scientific">Apolygus lucorum</name>
    <name type="common">Small green plant bug</name>
    <name type="synonym">Lygocoris lucorum</name>
    <dbReference type="NCBI Taxonomy" id="248454"/>
    <lineage>
        <taxon>Eukaryota</taxon>
        <taxon>Metazoa</taxon>
        <taxon>Ecdysozoa</taxon>
        <taxon>Arthropoda</taxon>
        <taxon>Hexapoda</taxon>
        <taxon>Insecta</taxon>
        <taxon>Pterygota</taxon>
        <taxon>Neoptera</taxon>
        <taxon>Paraneoptera</taxon>
        <taxon>Hemiptera</taxon>
        <taxon>Heteroptera</taxon>
        <taxon>Panheteroptera</taxon>
        <taxon>Cimicomorpha</taxon>
        <taxon>Miridae</taxon>
        <taxon>Mirini</taxon>
        <taxon>Apolygus</taxon>
    </lineage>
</organism>
<evidence type="ECO:0000313" key="2">
    <source>
        <dbReference type="Proteomes" id="UP000466442"/>
    </source>
</evidence>
<dbReference type="Proteomes" id="UP000466442">
    <property type="component" value="Unassembled WGS sequence"/>
</dbReference>
<proteinExistence type="predicted"/>
<dbReference type="AlphaFoldDB" id="A0A6A4IPW1"/>
<dbReference type="EMBL" id="WIXP02000013">
    <property type="protein sequence ID" value="KAF6200682.1"/>
    <property type="molecule type" value="Genomic_DNA"/>
</dbReference>
<reference evidence="1" key="1">
    <citation type="journal article" date="2021" name="Mol. Ecol. Resour.">
        <title>Apolygus lucorum genome provides insights into omnivorousness and mesophyll feeding.</title>
        <authorList>
            <person name="Liu Y."/>
            <person name="Liu H."/>
            <person name="Wang H."/>
            <person name="Huang T."/>
            <person name="Liu B."/>
            <person name="Yang B."/>
            <person name="Yin L."/>
            <person name="Li B."/>
            <person name="Zhang Y."/>
            <person name="Zhang S."/>
            <person name="Jiang F."/>
            <person name="Zhang X."/>
            <person name="Ren Y."/>
            <person name="Wang B."/>
            <person name="Wang S."/>
            <person name="Lu Y."/>
            <person name="Wu K."/>
            <person name="Fan W."/>
            <person name="Wang G."/>
        </authorList>
    </citation>
    <scope>NUCLEOTIDE SEQUENCE</scope>
    <source>
        <strain evidence="1">12Hb</strain>
    </source>
</reference>
<keyword evidence="2" id="KW-1185">Reference proteome</keyword>
<evidence type="ECO:0000313" key="1">
    <source>
        <dbReference type="EMBL" id="KAF6200682.1"/>
    </source>
</evidence>
<sequence length="85" mass="9634">MIGPRLVVVLGNLSEYLELCLPLKRVNSKKEPPKPDDYYLHWRETQKGYRRPGGPSVSGKLTNEYTKPLSSQLVSHLPSITIMVI</sequence>
<gene>
    <name evidence="1" type="ORF">GE061_005126</name>
</gene>
<protein>
    <submittedName>
        <fullName evidence="1">Uncharacterized protein</fullName>
    </submittedName>
</protein>
<accession>A0A6A4IPW1</accession>
<comment type="caution">
    <text evidence="1">The sequence shown here is derived from an EMBL/GenBank/DDBJ whole genome shotgun (WGS) entry which is preliminary data.</text>
</comment>
<name>A0A6A4IPW1_APOLU</name>